<name>A0ABQ4BN36_9ACTN</name>
<dbReference type="InterPro" id="IPR019922">
    <property type="entry name" value="Lucif-like_OxRdatse_MSMEG_4141"/>
</dbReference>
<dbReference type="InterPro" id="IPR036661">
    <property type="entry name" value="Luciferase-like_sf"/>
</dbReference>
<dbReference type="EMBL" id="BOMS01000137">
    <property type="protein sequence ID" value="GIE72091.1"/>
    <property type="molecule type" value="Genomic_DNA"/>
</dbReference>
<evidence type="ECO:0000313" key="4">
    <source>
        <dbReference type="Proteomes" id="UP000624709"/>
    </source>
</evidence>
<evidence type="ECO:0000256" key="1">
    <source>
        <dbReference type="SAM" id="MobiDB-lite"/>
    </source>
</evidence>
<dbReference type="SUPFAM" id="SSF51679">
    <property type="entry name" value="Bacterial luciferase-like"/>
    <property type="match status" value="1"/>
</dbReference>
<dbReference type="InterPro" id="IPR011251">
    <property type="entry name" value="Luciferase-like_dom"/>
</dbReference>
<feature type="domain" description="Luciferase-like" evidence="2">
    <location>
        <begin position="72"/>
        <end position="293"/>
    </location>
</feature>
<keyword evidence="4" id="KW-1185">Reference proteome</keyword>
<gene>
    <name evidence="3" type="ORF">Apa02nite_081990</name>
</gene>
<evidence type="ECO:0000259" key="2">
    <source>
        <dbReference type="Pfam" id="PF00296"/>
    </source>
</evidence>
<feature type="region of interest" description="Disordered" evidence="1">
    <location>
        <begin position="144"/>
        <end position="163"/>
    </location>
</feature>
<sequence length="319" mass="33451">MLAFLISVPSGTEMEVLVMSNLGRVGVWSMELRSAGRPQVRDAAAELGELGWNTIWLPGLDGGGVLDDVDHLLGAAPGSRVVTGVLNIWGQSAAALTGRVAELDAKYGARTVVGLGIGSPAGATAHGQDYGKPVTSMARYLDELTPGREPGTGRGRGTDRQPGLGADRLLLGALGPKMVDLAVARTGGWHPFLVTLAYVSAYRKMVGPEPLIAPHQAVVLDTDQNRARAAARAGIGMFLGFPTYRNNLKRLGFGDDDLVPGGSDRLIDALVAHGTAEDVARRVQDHLDAGADHVALHVITSGGSGLPLAQWRELAFLNH</sequence>
<dbReference type="Pfam" id="PF00296">
    <property type="entry name" value="Bac_luciferase"/>
    <property type="match status" value="1"/>
</dbReference>
<evidence type="ECO:0000313" key="3">
    <source>
        <dbReference type="EMBL" id="GIE72091.1"/>
    </source>
</evidence>
<organism evidence="3 4">
    <name type="scientific">Actinoplanes palleronii</name>
    <dbReference type="NCBI Taxonomy" id="113570"/>
    <lineage>
        <taxon>Bacteria</taxon>
        <taxon>Bacillati</taxon>
        <taxon>Actinomycetota</taxon>
        <taxon>Actinomycetes</taxon>
        <taxon>Micromonosporales</taxon>
        <taxon>Micromonosporaceae</taxon>
        <taxon>Actinoplanes</taxon>
    </lineage>
</organism>
<dbReference type="Proteomes" id="UP000624709">
    <property type="component" value="Unassembled WGS sequence"/>
</dbReference>
<proteinExistence type="predicted"/>
<comment type="caution">
    <text evidence="3">The sequence shown here is derived from an EMBL/GenBank/DDBJ whole genome shotgun (WGS) entry which is preliminary data.</text>
</comment>
<dbReference type="Gene3D" id="3.20.20.30">
    <property type="entry name" value="Luciferase-like domain"/>
    <property type="match status" value="1"/>
</dbReference>
<protein>
    <submittedName>
        <fullName evidence="3">LLM class F420-dependent oxidoreductase</fullName>
    </submittedName>
</protein>
<reference evidence="3 4" key="1">
    <citation type="submission" date="2021-01" db="EMBL/GenBank/DDBJ databases">
        <title>Whole genome shotgun sequence of Actinoplanes palleronii NBRC 14916.</title>
        <authorList>
            <person name="Komaki H."/>
            <person name="Tamura T."/>
        </authorList>
    </citation>
    <scope>NUCLEOTIDE SEQUENCE [LARGE SCALE GENOMIC DNA]</scope>
    <source>
        <strain evidence="3 4">NBRC 14916</strain>
    </source>
</reference>
<accession>A0ABQ4BN36</accession>
<dbReference type="NCBIfam" id="TIGR03620">
    <property type="entry name" value="F420_MSMEG_4141"/>
    <property type="match status" value="1"/>
</dbReference>